<accession>A0A1V2TKL2</accession>
<dbReference type="RefSeq" id="WP_077114836.1">
    <property type="nucleotide sequence ID" value="NZ_LOKT01000004.1"/>
</dbReference>
<protein>
    <recommendedName>
        <fullName evidence="3">SRPBCC family protein</fullName>
    </recommendedName>
</protein>
<evidence type="ECO:0008006" key="3">
    <source>
        <dbReference type="Google" id="ProtNLM"/>
    </source>
</evidence>
<name>A0A1V2TKL2_9NOCA</name>
<evidence type="ECO:0000313" key="2">
    <source>
        <dbReference type="Proteomes" id="UP000188836"/>
    </source>
</evidence>
<gene>
    <name evidence="1" type="ORF">B0T46_02610</name>
</gene>
<reference evidence="1 2" key="1">
    <citation type="journal article" date="2016" name="Antonie Van Leeuwenhoek">
        <title>Nocardia donostiensis sp. nov., isolated from human respiratory specimens.</title>
        <authorList>
            <person name="Ercibengoa M."/>
            <person name="Bell M."/>
            <person name="Marimon J.M."/>
            <person name="Humrighouse B."/>
            <person name="Klenk H.P."/>
            <person name="Potter G."/>
            <person name="Perez-Trallero E."/>
        </authorList>
    </citation>
    <scope>NUCLEOTIDE SEQUENCE [LARGE SCALE GENOMIC DNA]</scope>
    <source>
        <strain evidence="1 2">X1655</strain>
    </source>
</reference>
<dbReference type="EMBL" id="MUMY01000002">
    <property type="protein sequence ID" value="ONM50016.1"/>
    <property type="molecule type" value="Genomic_DNA"/>
</dbReference>
<dbReference type="Gene3D" id="3.30.530.20">
    <property type="match status" value="1"/>
</dbReference>
<keyword evidence="2" id="KW-1185">Reference proteome</keyword>
<dbReference type="STRING" id="1538463.B0T36_06690"/>
<dbReference type="Proteomes" id="UP000188836">
    <property type="component" value="Unassembled WGS sequence"/>
</dbReference>
<organism evidence="1 2">
    <name type="scientific">Nocardia donostiensis</name>
    <dbReference type="NCBI Taxonomy" id="1538463"/>
    <lineage>
        <taxon>Bacteria</taxon>
        <taxon>Bacillati</taxon>
        <taxon>Actinomycetota</taxon>
        <taxon>Actinomycetes</taxon>
        <taxon>Mycobacteriales</taxon>
        <taxon>Nocardiaceae</taxon>
        <taxon>Nocardia</taxon>
    </lineage>
</organism>
<evidence type="ECO:0000313" key="1">
    <source>
        <dbReference type="EMBL" id="ONM50016.1"/>
    </source>
</evidence>
<sequence>MAALIGKVAGSVVGSVVGSASSGANSQTMTIGLPRPEVERFWREPENLSAVLDGIADIRAVAPDRFEWALAPGSDDTIIWESAVVAEENSLRFVDATEADAVQVQLNFADAPREQGTEVTIRAKTPIPDLLAGAGMFAVLYRARALMQTGEIPTLESNPSARKRPATEEA</sequence>
<dbReference type="InterPro" id="IPR023393">
    <property type="entry name" value="START-like_dom_sf"/>
</dbReference>
<dbReference type="AlphaFoldDB" id="A0A1V2TKL2"/>
<comment type="caution">
    <text evidence="1">The sequence shown here is derived from an EMBL/GenBank/DDBJ whole genome shotgun (WGS) entry which is preliminary data.</text>
</comment>
<proteinExistence type="predicted"/>
<dbReference type="SUPFAM" id="SSF55961">
    <property type="entry name" value="Bet v1-like"/>
    <property type="match status" value="1"/>
</dbReference>